<evidence type="ECO:0000259" key="9">
    <source>
        <dbReference type="Pfam" id="PF01618"/>
    </source>
</evidence>
<evidence type="ECO:0000256" key="1">
    <source>
        <dbReference type="ARBA" id="ARBA00004651"/>
    </source>
</evidence>
<evidence type="ECO:0000313" key="11">
    <source>
        <dbReference type="Proteomes" id="UP000294678"/>
    </source>
</evidence>
<proteinExistence type="inferred from homology"/>
<evidence type="ECO:0000256" key="2">
    <source>
        <dbReference type="ARBA" id="ARBA00008038"/>
    </source>
</evidence>
<evidence type="ECO:0000313" key="10">
    <source>
        <dbReference type="EMBL" id="TDT68552.1"/>
    </source>
</evidence>
<dbReference type="GO" id="GO:0071978">
    <property type="term" value="P:bacterial-type flagellum-dependent swarming motility"/>
    <property type="evidence" value="ECO:0007669"/>
    <property type="project" value="InterPro"/>
</dbReference>
<dbReference type="PANTHER" id="PTHR30433">
    <property type="entry name" value="CHEMOTAXIS PROTEIN MOTA"/>
    <property type="match status" value="1"/>
</dbReference>
<organism evidence="10 11">
    <name type="scientific">Hypnocyclicus thermotrophus</name>
    <dbReference type="NCBI Taxonomy" id="1627895"/>
    <lineage>
        <taxon>Bacteria</taxon>
        <taxon>Fusobacteriati</taxon>
        <taxon>Fusobacteriota</taxon>
        <taxon>Fusobacteriia</taxon>
        <taxon>Fusobacteriales</taxon>
        <taxon>Fusobacteriaceae</taxon>
        <taxon>Hypnocyclicus</taxon>
    </lineage>
</organism>
<dbReference type="EMBL" id="SOBG01000007">
    <property type="protein sequence ID" value="TDT68552.1"/>
    <property type="molecule type" value="Genomic_DNA"/>
</dbReference>
<evidence type="ECO:0000256" key="3">
    <source>
        <dbReference type="ARBA" id="ARBA00022448"/>
    </source>
</evidence>
<keyword evidence="7 8" id="KW-0472">Membrane</keyword>
<feature type="transmembrane region" description="Helical" evidence="8">
    <location>
        <begin position="179"/>
        <end position="197"/>
    </location>
</feature>
<sequence>MDIATIVGFVLIFALMSMGMGFNFGPFIDPPSFLIVAGGTFGALFMSFPLNVVLGLPKIGMKAIKNQVPDSAGLIATLVSFSEKARKEGLLAIEADIETIEDDFLKKGIQLVVDGTDPELVKNILDTEVGFTGERHELGKSIFKSIASLGPAYGMIGTLIGLILMLGSLDDPSTIGPKMAIALITTLYGSVLANALGDPIANKLEFYNTKELAFRELAIEGILSLQAGDNPKVLEEKLKSFLSPDERASLSKEEGE</sequence>
<dbReference type="GO" id="GO:0006935">
    <property type="term" value="P:chemotaxis"/>
    <property type="evidence" value="ECO:0007669"/>
    <property type="project" value="InterPro"/>
</dbReference>
<feature type="domain" description="MotA/TolQ/ExbB proton channel" evidence="9">
    <location>
        <begin position="98"/>
        <end position="211"/>
    </location>
</feature>
<dbReference type="GO" id="GO:0005886">
    <property type="term" value="C:plasma membrane"/>
    <property type="evidence" value="ECO:0007669"/>
    <property type="project" value="UniProtKB-SubCell"/>
</dbReference>
<evidence type="ECO:0000256" key="8">
    <source>
        <dbReference type="SAM" id="Phobius"/>
    </source>
</evidence>
<protein>
    <submittedName>
        <fullName evidence="10">Chemotaxis protein MotA</fullName>
    </submittedName>
</protein>
<evidence type="ECO:0000256" key="5">
    <source>
        <dbReference type="ARBA" id="ARBA00022692"/>
    </source>
</evidence>
<keyword evidence="11" id="KW-1185">Reference proteome</keyword>
<keyword evidence="4" id="KW-1003">Cell membrane</keyword>
<dbReference type="Pfam" id="PF01618">
    <property type="entry name" value="MotA_ExbB"/>
    <property type="match status" value="1"/>
</dbReference>
<comment type="caution">
    <text evidence="10">The sequence shown here is derived from an EMBL/GenBank/DDBJ whole genome shotgun (WGS) entry which is preliminary data.</text>
</comment>
<feature type="transmembrane region" description="Helical" evidence="8">
    <location>
        <begin position="146"/>
        <end position="167"/>
    </location>
</feature>
<gene>
    <name evidence="10" type="ORF">EV215_1619</name>
</gene>
<reference evidence="10 11" key="1">
    <citation type="submission" date="2019-03" db="EMBL/GenBank/DDBJ databases">
        <title>Genomic Encyclopedia of Type Strains, Phase IV (KMG-IV): sequencing the most valuable type-strain genomes for metagenomic binning, comparative biology and taxonomic classification.</title>
        <authorList>
            <person name="Goeker M."/>
        </authorList>
    </citation>
    <scope>NUCLEOTIDE SEQUENCE [LARGE SCALE GENOMIC DNA]</scope>
    <source>
        <strain evidence="10 11">DSM 100055</strain>
    </source>
</reference>
<name>A0AA46DXL0_9FUSO</name>
<evidence type="ECO:0000256" key="4">
    <source>
        <dbReference type="ARBA" id="ARBA00022475"/>
    </source>
</evidence>
<evidence type="ECO:0000256" key="6">
    <source>
        <dbReference type="ARBA" id="ARBA00022989"/>
    </source>
</evidence>
<dbReference type="PANTHER" id="PTHR30433:SF2">
    <property type="entry name" value="MOTILITY PROTEIN A"/>
    <property type="match status" value="1"/>
</dbReference>
<comment type="subcellular location">
    <subcellularLocation>
        <location evidence="1">Cell membrane</location>
        <topology evidence="1">Multi-pass membrane protein</topology>
    </subcellularLocation>
</comment>
<accession>A0AA46DXL0</accession>
<keyword evidence="3" id="KW-0813">Transport</keyword>
<dbReference type="InterPro" id="IPR000540">
    <property type="entry name" value="Flag_MotA_CS"/>
</dbReference>
<dbReference type="RefSeq" id="WP_134113486.1">
    <property type="nucleotide sequence ID" value="NZ_SOBG01000007.1"/>
</dbReference>
<keyword evidence="6 8" id="KW-1133">Transmembrane helix</keyword>
<dbReference type="InterPro" id="IPR002898">
    <property type="entry name" value="MotA_ExbB_proton_chnl"/>
</dbReference>
<dbReference type="InterPro" id="IPR047055">
    <property type="entry name" value="MotA-like"/>
</dbReference>
<comment type="similarity">
    <text evidence="2">Belongs to the MotA family.</text>
</comment>
<evidence type="ECO:0000256" key="7">
    <source>
        <dbReference type="ARBA" id="ARBA00023136"/>
    </source>
</evidence>
<feature type="transmembrane region" description="Helical" evidence="8">
    <location>
        <begin position="33"/>
        <end position="56"/>
    </location>
</feature>
<dbReference type="PROSITE" id="PS01307">
    <property type="entry name" value="MOTA"/>
    <property type="match status" value="1"/>
</dbReference>
<keyword evidence="5 8" id="KW-0812">Transmembrane</keyword>
<dbReference type="Proteomes" id="UP000294678">
    <property type="component" value="Unassembled WGS sequence"/>
</dbReference>
<dbReference type="AlphaFoldDB" id="A0AA46DXL0"/>